<dbReference type="GO" id="GO:0003779">
    <property type="term" value="F:actin binding"/>
    <property type="evidence" value="ECO:0007669"/>
    <property type="project" value="UniProtKB-KW"/>
</dbReference>
<dbReference type="Gene3D" id="1.20.5.350">
    <property type="match status" value="1"/>
</dbReference>
<evidence type="ECO:0000256" key="9">
    <source>
        <dbReference type="SAM" id="Coils"/>
    </source>
</evidence>
<dbReference type="SMR" id="A0A8C6HD94"/>
<comment type="subunit">
    <text evidence="6">Binds to actin and tropomyosin.</text>
</comment>
<feature type="coiled-coil region" evidence="9">
    <location>
        <begin position="13"/>
        <end position="42"/>
    </location>
</feature>
<keyword evidence="4" id="KW-0514">Muscle protein</keyword>
<comment type="function">
    <text evidence="1">Troponin I is the inhibitory subunit of troponin, the thin filament regulatory complex which confers calcium-sensitivity to striated muscle actomyosin ATPase activity.</text>
</comment>
<dbReference type="GO" id="GO:0003009">
    <property type="term" value="P:skeletal muscle contraction"/>
    <property type="evidence" value="ECO:0007669"/>
    <property type="project" value="Ensembl"/>
</dbReference>
<dbReference type="Gene3D" id="6.10.250.180">
    <property type="match status" value="1"/>
</dbReference>
<evidence type="ECO:0000256" key="8">
    <source>
        <dbReference type="ARBA" id="ARBA00042462"/>
    </source>
</evidence>
<keyword evidence="9" id="KW-0175">Coiled coil</keyword>
<dbReference type="GO" id="GO:0005634">
    <property type="term" value="C:nucleus"/>
    <property type="evidence" value="ECO:0007669"/>
    <property type="project" value="Ensembl"/>
</dbReference>
<dbReference type="GO" id="GO:0031014">
    <property type="term" value="F:troponin T binding"/>
    <property type="evidence" value="ECO:0007669"/>
    <property type="project" value="Ensembl"/>
</dbReference>
<evidence type="ECO:0000256" key="5">
    <source>
        <dbReference type="ARBA" id="ARBA00023203"/>
    </source>
</evidence>
<dbReference type="Pfam" id="PF00992">
    <property type="entry name" value="Troponin"/>
    <property type="match status" value="2"/>
</dbReference>
<dbReference type="InterPro" id="IPR001978">
    <property type="entry name" value="Troponin"/>
</dbReference>
<dbReference type="GO" id="GO:0005861">
    <property type="term" value="C:troponin complex"/>
    <property type="evidence" value="ECO:0007669"/>
    <property type="project" value="Ensembl"/>
</dbReference>
<dbReference type="AlphaFoldDB" id="A0A8C6HD94"/>
<evidence type="ECO:0000313" key="10">
    <source>
        <dbReference type="Ensembl" id="ENSMSIP00000018749.1"/>
    </source>
</evidence>
<evidence type="ECO:0000313" key="11">
    <source>
        <dbReference type="Proteomes" id="UP000694415"/>
    </source>
</evidence>
<dbReference type="PANTHER" id="PTHR13738:SF15">
    <property type="entry name" value="TROPONIN I, FAST SKELETAL MUSCLE"/>
    <property type="match status" value="1"/>
</dbReference>
<keyword evidence="11" id="KW-1185">Reference proteome</keyword>
<accession>A0A8C6HD94</accession>
<reference evidence="10" key="2">
    <citation type="submission" date="2025-09" db="UniProtKB">
        <authorList>
            <consortium name="Ensembl"/>
        </authorList>
    </citation>
    <scope>IDENTIFICATION</scope>
</reference>
<proteinExistence type="inferred from homology"/>
<name>A0A8C6HD94_MUSSI</name>
<evidence type="ECO:0000256" key="6">
    <source>
        <dbReference type="ARBA" id="ARBA00038767"/>
    </source>
</evidence>
<evidence type="ECO:0000256" key="3">
    <source>
        <dbReference type="ARBA" id="ARBA00022990"/>
    </source>
</evidence>
<dbReference type="InterPro" id="IPR038077">
    <property type="entry name" value="Troponin_sf"/>
</dbReference>
<dbReference type="GO" id="GO:0045893">
    <property type="term" value="P:positive regulation of DNA-templated transcription"/>
    <property type="evidence" value="ECO:0007669"/>
    <property type="project" value="Ensembl"/>
</dbReference>
<dbReference type="FunFam" id="1.20.5.350:FF:000002">
    <property type="entry name" value="troponin I, fast skeletal muscle"/>
    <property type="match status" value="1"/>
</dbReference>
<evidence type="ECO:0000256" key="7">
    <source>
        <dbReference type="ARBA" id="ARBA00039349"/>
    </source>
</evidence>
<dbReference type="Ensembl" id="ENSMSIT00000023691.1">
    <property type="protein sequence ID" value="ENSMSIP00000018749.1"/>
    <property type="gene ID" value="ENSMSIG00000015957.1"/>
</dbReference>
<dbReference type="PANTHER" id="PTHR13738">
    <property type="entry name" value="TROPONIN I"/>
    <property type="match status" value="1"/>
</dbReference>
<reference evidence="10" key="1">
    <citation type="submission" date="2025-08" db="UniProtKB">
        <authorList>
            <consortium name="Ensembl"/>
        </authorList>
    </citation>
    <scope>IDENTIFICATION</scope>
</reference>
<dbReference type="GeneTree" id="ENSGT01030000234588"/>
<keyword evidence="3" id="KW-0007">Acetylation</keyword>
<organism evidence="10 11">
    <name type="scientific">Mus spicilegus</name>
    <name type="common">Mound-building mouse</name>
    <dbReference type="NCBI Taxonomy" id="10103"/>
    <lineage>
        <taxon>Eukaryota</taxon>
        <taxon>Metazoa</taxon>
        <taxon>Chordata</taxon>
        <taxon>Craniata</taxon>
        <taxon>Vertebrata</taxon>
        <taxon>Euteleostomi</taxon>
        <taxon>Mammalia</taxon>
        <taxon>Eutheria</taxon>
        <taxon>Euarchontoglires</taxon>
        <taxon>Glires</taxon>
        <taxon>Rodentia</taxon>
        <taxon>Myomorpha</taxon>
        <taxon>Muroidea</taxon>
        <taxon>Muridae</taxon>
        <taxon>Murinae</taxon>
        <taxon>Mus</taxon>
        <taxon>Mus</taxon>
    </lineage>
</organism>
<comment type="similarity">
    <text evidence="2">Belongs to the troponin I family.</text>
</comment>
<evidence type="ECO:0000256" key="2">
    <source>
        <dbReference type="ARBA" id="ARBA00009930"/>
    </source>
</evidence>
<keyword evidence="5" id="KW-0009">Actin-binding</keyword>
<protein>
    <recommendedName>
        <fullName evidence="7">Troponin I, fast skeletal muscle</fullName>
    </recommendedName>
    <alternativeName>
        <fullName evidence="8">Troponin I, fast-twitch isoform</fullName>
    </alternativeName>
</protein>
<dbReference type="Proteomes" id="UP000694415">
    <property type="component" value="Unplaced"/>
</dbReference>
<dbReference type="InterPro" id="IPR050875">
    <property type="entry name" value="Troponin_I"/>
</dbReference>
<sequence length="190" mass="22201">KRNRAITARRQHLKSVMLQIAATELEKEESRRESEKENYLSEHCPPLHIPGSMSEVQVSGWPPTHCLPTQELCKQLHAKIDVAEEEKYDMEVKVQKSSKELEDMNQKLFDLRGKFKRPPLRRVRMSADAMLKALLGSKHKVCMDLRANLKQVKKEDTEKERDLRDVGDWRKNIEEKSGMEGRKKMFESES</sequence>
<evidence type="ECO:0000256" key="1">
    <source>
        <dbReference type="ARBA" id="ARBA00001988"/>
    </source>
</evidence>
<dbReference type="GO" id="GO:0060048">
    <property type="term" value="P:cardiac muscle contraction"/>
    <property type="evidence" value="ECO:0007669"/>
    <property type="project" value="TreeGrafter"/>
</dbReference>
<dbReference type="SUPFAM" id="SSF90250">
    <property type="entry name" value="Troponin coil-coiled subunits"/>
    <property type="match status" value="1"/>
</dbReference>
<evidence type="ECO:0000256" key="4">
    <source>
        <dbReference type="ARBA" id="ARBA00023179"/>
    </source>
</evidence>